<dbReference type="EMBL" id="JAERUA010000009">
    <property type="protein sequence ID" value="KAI1895242.1"/>
    <property type="molecule type" value="Genomic_DNA"/>
</dbReference>
<reference evidence="1" key="1">
    <citation type="submission" date="2021-01" db="EMBL/GenBank/DDBJ databases">
        <authorList>
            <person name="Zahm M."/>
            <person name="Roques C."/>
            <person name="Cabau C."/>
            <person name="Klopp C."/>
            <person name="Donnadieu C."/>
            <person name="Jouanno E."/>
            <person name="Lampietro C."/>
            <person name="Louis A."/>
            <person name="Herpin A."/>
            <person name="Echchiki A."/>
            <person name="Berthelot C."/>
            <person name="Parey E."/>
            <person name="Roest-Crollius H."/>
            <person name="Braasch I."/>
            <person name="Postlethwait J."/>
            <person name="Bobe J."/>
            <person name="Montfort J."/>
            <person name="Bouchez O."/>
            <person name="Begum T."/>
            <person name="Mejri S."/>
            <person name="Adams A."/>
            <person name="Chen W.-J."/>
            <person name="Guiguen Y."/>
        </authorList>
    </citation>
    <scope>NUCLEOTIDE SEQUENCE</scope>
    <source>
        <tissue evidence="1">Blood</tissue>
    </source>
</reference>
<protein>
    <submittedName>
        <fullName evidence="1">Uncharacterized protein</fullName>
    </submittedName>
</protein>
<comment type="caution">
    <text evidence="1">The sequence shown here is derived from an EMBL/GenBank/DDBJ whole genome shotgun (WGS) entry which is preliminary data.</text>
</comment>
<keyword evidence="2" id="KW-1185">Reference proteome</keyword>
<evidence type="ECO:0000313" key="2">
    <source>
        <dbReference type="Proteomes" id="UP000829720"/>
    </source>
</evidence>
<evidence type="ECO:0000313" key="1">
    <source>
        <dbReference type="EMBL" id="KAI1895242.1"/>
    </source>
</evidence>
<name>A0A8T3DFX6_9TELE</name>
<accession>A0A8T3DFX6</accession>
<dbReference type="Proteomes" id="UP000829720">
    <property type="component" value="Unassembled WGS sequence"/>
</dbReference>
<organism evidence="1 2">
    <name type="scientific">Albula goreensis</name>
    <dbReference type="NCBI Taxonomy" id="1534307"/>
    <lineage>
        <taxon>Eukaryota</taxon>
        <taxon>Metazoa</taxon>
        <taxon>Chordata</taxon>
        <taxon>Craniata</taxon>
        <taxon>Vertebrata</taxon>
        <taxon>Euteleostomi</taxon>
        <taxon>Actinopterygii</taxon>
        <taxon>Neopterygii</taxon>
        <taxon>Teleostei</taxon>
        <taxon>Albuliformes</taxon>
        <taxon>Albulidae</taxon>
        <taxon>Albula</taxon>
    </lineage>
</organism>
<gene>
    <name evidence="1" type="ORF">AGOR_G00104290</name>
</gene>
<proteinExistence type="predicted"/>
<sequence>MASQWVLDIRFLCRIFIFCSKCSLVTHLDITNLVLKKEALISSWLNQECGSQSSLVISRLESQEVSNWAVVKTLVCCHTFLFGKVMCSFWAANLH</sequence>
<dbReference type="AlphaFoldDB" id="A0A8T3DFX6"/>